<comment type="caution">
    <text evidence="2">The sequence shown here is derived from an EMBL/GenBank/DDBJ whole genome shotgun (WGS) entry which is preliminary data.</text>
</comment>
<dbReference type="Proteomes" id="UP001530293">
    <property type="component" value="Unassembled WGS sequence"/>
</dbReference>
<sequence>IGGKHGASSSSIARASDSTLPPHLSLPVSVSLSPSTMAKLTILVFLVAACAAVEVLGFAPSHNIHIISPSTYYTRAASFLHSNSPTPSASDDTDDDTTNSASADEQLTVEEQQKIGNLVADAEWAGLSMELADVVRTAVIEDLKKNSRDFLGKEDYLVGDFSKEIDKRVKAEIAKIREKDEYELGDLSVVLDGKVKELVCEMSGKEEYEFGDLSIEIDKRVKESVASFCGKESYEFGDLSKELAKRMKSGVASYTGKSGYKFGDITKTALKNLSGKEDYQFGDVTKKFLGNVFNKDKK</sequence>
<gene>
    <name evidence="2" type="ORF">ACHAWU_006427</name>
</gene>
<feature type="region of interest" description="Disordered" evidence="1">
    <location>
        <begin position="83"/>
        <end position="106"/>
    </location>
</feature>
<evidence type="ECO:0000256" key="1">
    <source>
        <dbReference type="SAM" id="MobiDB-lite"/>
    </source>
</evidence>
<feature type="non-terminal residue" evidence="2">
    <location>
        <position position="1"/>
    </location>
</feature>
<accession>A0ABD3M433</accession>
<dbReference type="EMBL" id="JALLBG020000223">
    <property type="protein sequence ID" value="KAL3758785.1"/>
    <property type="molecule type" value="Genomic_DNA"/>
</dbReference>
<protein>
    <submittedName>
        <fullName evidence="2">Uncharacterized protein</fullName>
    </submittedName>
</protein>
<evidence type="ECO:0000313" key="2">
    <source>
        <dbReference type="EMBL" id="KAL3758785.1"/>
    </source>
</evidence>
<evidence type="ECO:0000313" key="3">
    <source>
        <dbReference type="Proteomes" id="UP001530293"/>
    </source>
</evidence>
<organism evidence="2 3">
    <name type="scientific">Discostella pseudostelligera</name>
    <dbReference type="NCBI Taxonomy" id="259834"/>
    <lineage>
        <taxon>Eukaryota</taxon>
        <taxon>Sar</taxon>
        <taxon>Stramenopiles</taxon>
        <taxon>Ochrophyta</taxon>
        <taxon>Bacillariophyta</taxon>
        <taxon>Coscinodiscophyceae</taxon>
        <taxon>Thalassiosirophycidae</taxon>
        <taxon>Stephanodiscales</taxon>
        <taxon>Stephanodiscaceae</taxon>
        <taxon>Discostella</taxon>
    </lineage>
</organism>
<proteinExistence type="predicted"/>
<dbReference type="AlphaFoldDB" id="A0ABD3M433"/>
<name>A0ABD3M433_9STRA</name>
<keyword evidence="3" id="KW-1185">Reference proteome</keyword>
<reference evidence="2 3" key="1">
    <citation type="submission" date="2024-10" db="EMBL/GenBank/DDBJ databases">
        <title>Updated reference genomes for cyclostephanoid diatoms.</title>
        <authorList>
            <person name="Roberts W.R."/>
            <person name="Alverson A.J."/>
        </authorList>
    </citation>
    <scope>NUCLEOTIDE SEQUENCE [LARGE SCALE GENOMIC DNA]</scope>
    <source>
        <strain evidence="2 3">AJA232-27</strain>
    </source>
</reference>